<dbReference type="GO" id="GO:0006154">
    <property type="term" value="P:adenosine catabolic process"/>
    <property type="evidence" value="ECO:0007669"/>
    <property type="project" value="TreeGrafter"/>
</dbReference>
<dbReference type="AlphaFoldDB" id="A0A9D1R5D8"/>
<comment type="caution">
    <text evidence="1">The sequence shown here is derived from an EMBL/GenBank/DDBJ whole genome shotgun (WGS) entry which is preliminary data.</text>
</comment>
<dbReference type="InterPro" id="IPR006330">
    <property type="entry name" value="Ado/ade_deaminase"/>
</dbReference>
<dbReference type="PANTHER" id="PTHR11409:SF43">
    <property type="entry name" value="ADENOSINE DEAMINASE"/>
    <property type="match status" value="1"/>
</dbReference>
<evidence type="ECO:0008006" key="3">
    <source>
        <dbReference type="Google" id="ProtNLM"/>
    </source>
</evidence>
<protein>
    <recommendedName>
        <fullName evidence="3">Adenosine deaminase</fullName>
    </recommendedName>
</protein>
<dbReference type="PANTHER" id="PTHR11409">
    <property type="entry name" value="ADENOSINE DEAMINASE"/>
    <property type="match status" value="1"/>
</dbReference>
<evidence type="ECO:0000313" key="1">
    <source>
        <dbReference type="EMBL" id="HIW80381.1"/>
    </source>
</evidence>
<dbReference type="GO" id="GO:0005829">
    <property type="term" value="C:cytosol"/>
    <property type="evidence" value="ECO:0007669"/>
    <property type="project" value="TreeGrafter"/>
</dbReference>
<dbReference type="GO" id="GO:0004000">
    <property type="term" value="F:adenosine deaminase activity"/>
    <property type="evidence" value="ECO:0007669"/>
    <property type="project" value="TreeGrafter"/>
</dbReference>
<proteinExistence type="predicted"/>
<dbReference type="SUPFAM" id="SSF51556">
    <property type="entry name" value="Metallo-dependent hydrolases"/>
    <property type="match status" value="1"/>
</dbReference>
<reference evidence="1" key="2">
    <citation type="submission" date="2021-04" db="EMBL/GenBank/DDBJ databases">
        <authorList>
            <person name="Gilroy R."/>
        </authorList>
    </citation>
    <scope>NUCLEOTIDE SEQUENCE</scope>
    <source>
        <strain evidence="1">CHK195-6426</strain>
    </source>
</reference>
<dbReference type="GO" id="GO:0043103">
    <property type="term" value="P:hypoxanthine salvage"/>
    <property type="evidence" value="ECO:0007669"/>
    <property type="project" value="TreeGrafter"/>
</dbReference>
<evidence type="ECO:0000313" key="2">
    <source>
        <dbReference type="Proteomes" id="UP000824265"/>
    </source>
</evidence>
<organism evidence="1 2">
    <name type="scientific">Candidatus Acetatifactor stercoripullorum</name>
    <dbReference type="NCBI Taxonomy" id="2838414"/>
    <lineage>
        <taxon>Bacteria</taxon>
        <taxon>Bacillati</taxon>
        <taxon>Bacillota</taxon>
        <taxon>Clostridia</taxon>
        <taxon>Lachnospirales</taxon>
        <taxon>Lachnospiraceae</taxon>
        <taxon>Acetatifactor</taxon>
    </lineage>
</organism>
<gene>
    <name evidence="1" type="ORF">H9742_02455</name>
</gene>
<dbReference type="Proteomes" id="UP000824265">
    <property type="component" value="Unassembled WGS sequence"/>
</dbReference>
<dbReference type="Gene3D" id="3.20.20.140">
    <property type="entry name" value="Metal-dependent hydrolases"/>
    <property type="match status" value="2"/>
</dbReference>
<reference evidence="1" key="1">
    <citation type="journal article" date="2021" name="PeerJ">
        <title>Extensive microbial diversity within the chicken gut microbiome revealed by metagenomics and culture.</title>
        <authorList>
            <person name="Gilroy R."/>
            <person name="Ravi A."/>
            <person name="Getino M."/>
            <person name="Pursley I."/>
            <person name="Horton D.L."/>
            <person name="Alikhan N.F."/>
            <person name="Baker D."/>
            <person name="Gharbi K."/>
            <person name="Hall N."/>
            <person name="Watson M."/>
            <person name="Adriaenssens E.M."/>
            <person name="Foster-Nyarko E."/>
            <person name="Jarju S."/>
            <person name="Secka A."/>
            <person name="Antonio M."/>
            <person name="Oren A."/>
            <person name="Chaudhuri R.R."/>
            <person name="La Ragione R."/>
            <person name="Hildebrand F."/>
            <person name="Pallen M.J."/>
        </authorList>
    </citation>
    <scope>NUCLEOTIDE SEQUENCE</scope>
    <source>
        <strain evidence="1">CHK195-6426</strain>
    </source>
</reference>
<name>A0A9D1R5D8_9FIRM</name>
<dbReference type="InterPro" id="IPR032466">
    <property type="entry name" value="Metal_Hydrolase"/>
</dbReference>
<dbReference type="GO" id="GO:0046103">
    <property type="term" value="P:inosine biosynthetic process"/>
    <property type="evidence" value="ECO:0007669"/>
    <property type="project" value="TreeGrafter"/>
</dbReference>
<sequence>MAFVFPFSKGLSEGAGINWFYLYLVLKANIRMELIQANQLIGFSNFSRYQDRKEDFIDGTEYEKIYLRMAVRDTMDNQHISSLEARISPKDRPRELQAAIERYDSCICEGLSREAAEKYREKYFYVVHFTKEPDRDKESLYRHFYKRQQVQRQARAIAALRENGSPAAERIHGIDAAAAEIGCRPEVFAQAFRYLKNHSVSQKLQNGLAADGVRKNRSIMGTYHVGEDFLDVTDGLRAIEEAVCFLNLRCGDRLGHALVLGIDVDEWYEKKSNRILVSKQDYLDNLVWLHAKIRKYALTECEAALTYIERRFDEYFNEIYMQNLSREDYRNVVRKAAEYFDGHRVIHGYHNESPRFGINEYYDAWKLRGDDPELYRDGFFCPKPLQSDEWDYHGINREYPQNYRIRYHPETAILYYMYHYNQGVRKTGSQIVEIKVNPRMIGAAKKVQERMQKEIASIGVGIETNPSSNYLIGTFRRYDRHPVIKWYNMGLTCDPELLKACPQIQVSVNTDDQGVFSTYIENEYAYLALALEKSKDSEGNLLYNRSFILQWLENLRRMGIDQTFS</sequence>
<dbReference type="EMBL" id="DXGH01000011">
    <property type="protein sequence ID" value="HIW80381.1"/>
    <property type="molecule type" value="Genomic_DNA"/>
</dbReference>
<accession>A0A9D1R5D8</accession>